<dbReference type="PANTHER" id="PTHR33495:SF2">
    <property type="entry name" value="ANTI-SIGMA FACTOR ANTAGONIST TM_1081-RELATED"/>
    <property type="match status" value="1"/>
</dbReference>
<dbReference type="Proteomes" id="UP000308705">
    <property type="component" value="Unassembled WGS sequence"/>
</dbReference>
<organism evidence="4 5">
    <name type="scientific">Herbidospora galbida</name>
    <dbReference type="NCBI Taxonomy" id="2575442"/>
    <lineage>
        <taxon>Bacteria</taxon>
        <taxon>Bacillati</taxon>
        <taxon>Actinomycetota</taxon>
        <taxon>Actinomycetes</taxon>
        <taxon>Streptosporangiales</taxon>
        <taxon>Streptosporangiaceae</taxon>
        <taxon>Herbidospora</taxon>
    </lineage>
</organism>
<proteinExistence type="inferred from homology"/>
<comment type="caution">
    <text evidence="4">The sequence shown here is derived from an EMBL/GenBank/DDBJ whole genome shotgun (WGS) entry which is preliminary data.</text>
</comment>
<evidence type="ECO:0000256" key="2">
    <source>
        <dbReference type="RuleBase" id="RU003749"/>
    </source>
</evidence>
<reference evidence="4 5" key="1">
    <citation type="submission" date="2019-04" db="EMBL/GenBank/DDBJ databases">
        <title>Herbidospora sp. NEAU-GS14.nov., a novel actinomycete isolated from soil.</title>
        <authorList>
            <person name="Han L."/>
        </authorList>
    </citation>
    <scope>NUCLEOTIDE SEQUENCE [LARGE SCALE GENOMIC DNA]</scope>
    <source>
        <strain evidence="4 5">NEAU-GS14</strain>
    </source>
</reference>
<evidence type="ECO:0000259" key="3">
    <source>
        <dbReference type="PROSITE" id="PS50801"/>
    </source>
</evidence>
<keyword evidence="5" id="KW-1185">Reference proteome</keyword>
<dbReference type="NCBIfam" id="TIGR00377">
    <property type="entry name" value="ant_ant_sig"/>
    <property type="match status" value="1"/>
</dbReference>
<dbReference type="AlphaFoldDB" id="A0A4U3MLS5"/>
<dbReference type="InterPro" id="IPR003658">
    <property type="entry name" value="Anti-sigma_ant"/>
</dbReference>
<comment type="similarity">
    <text evidence="1 2">Belongs to the anti-sigma-factor antagonist family.</text>
</comment>
<protein>
    <recommendedName>
        <fullName evidence="2">Anti-sigma factor antagonist</fullName>
    </recommendedName>
</protein>
<dbReference type="GO" id="GO:0043856">
    <property type="term" value="F:anti-sigma factor antagonist activity"/>
    <property type="evidence" value="ECO:0007669"/>
    <property type="project" value="InterPro"/>
</dbReference>
<evidence type="ECO:0000313" key="4">
    <source>
        <dbReference type="EMBL" id="TKK90431.1"/>
    </source>
</evidence>
<dbReference type="CDD" id="cd07043">
    <property type="entry name" value="STAS_anti-anti-sigma_factors"/>
    <property type="match status" value="1"/>
</dbReference>
<dbReference type="OrthoDB" id="3481860at2"/>
<dbReference type="Gene3D" id="3.30.750.24">
    <property type="entry name" value="STAS domain"/>
    <property type="match status" value="1"/>
</dbReference>
<evidence type="ECO:0000256" key="1">
    <source>
        <dbReference type="ARBA" id="ARBA00009013"/>
    </source>
</evidence>
<dbReference type="PROSITE" id="PS50801">
    <property type="entry name" value="STAS"/>
    <property type="match status" value="1"/>
</dbReference>
<dbReference type="InterPro" id="IPR036513">
    <property type="entry name" value="STAS_dom_sf"/>
</dbReference>
<feature type="domain" description="STAS" evidence="3">
    <location>
        <begin position="4"/>
        <end position="112"/>
    </location>
</feature>
<accession>A0A4U3MLS5</accession>
<evidence type="ECO:0000313" key="5">
    <source>
        <dbReference type="Proteomes" id="UP000308705"/>
    </source>
</evidence>
<gene>
    <name evidence="4" type="ORF">FDA94_05365</name>
</gene>
<dbReference type="PANTHER" id="PTHR33495">
    <property type="entry name" value="ANTI-SIGMA FACTOR ANTAGONIST TM_1081-RELATED-RELATED"/>
    <property type="match status" value="1"/>
</dbReference>
<dbReference type="Pfam" id="PF01740">
    <property type="entry name" value="STAS"/>
    <property type="match status" value="1"/>
</dbReference>
<dbReference type="SUPFAM" id="SSF52091">
    <property type="entry name" value="SpoIIaa-like"/>
    <property type="match status" value="1"/>
</dbReference>
<dbReference type="EMBL" id="SZQA01000003">
    <property type="protein sequence ID" value="TKK90431.1"/>
    <property type="molecule type" value="Genomic_DNA"/>
</dbReference>
<sequence>MSDIELTVETTPAGPLLRLAGELDYISAPQVVEALQHITLEPAQRLIVDLSALTFCDSRGIATLIAARNKAHAADAELALAAVSDRLMHIMNVLGLSRLLLIYPTVEAAIGR</sequence>
<dbReference type="RefSeq" id="WP_137245903.1">
    <property type="nucleotide sequence ID" value="NZ_SZQA01000003.1"/>
</dbReference>
<name>A0A4U3MLS5_9ACTN</name>
<dbReference type="InterPro" id="IPR002645">
    <property type="entry name" value="STAS_dom"/>
</dbReference>